<evidence type="ECO:0000313" key="2">
    <source>
        <dbReference type="EMBL" id="WVZ22994.1"/>
    </source>
</evidence>
<sequence length="108" mass="12199">PCTLLSLPFSPLLFGEFLQLYFASSPHTSPCFCPIFPVQCKSFQYNINLIHRITQNISTSILFRCASADAFLLFSHNTTALCLLYALFHIFHISQPLLSGIHSLQHII</sequence>
<evidence type="ECO:0000256" key="1">
    <source>
        <dbReference type="SAM" id="SignalP"/>
    </source>
</evidence>
<feature type="signal peptide" evidence="1">
    <location>
        <begin position="1"/>
        <end position="23"/>
    </location>
</feature>
<proteinExistence type="predicted"/>
<gene>
    <name evidence="2" type="ORF">V8G54_001538</name>
</gene>
<dbReference type="AlphaFoldDB" id="A0AAQ3P807"/>
<feature type="chain" id="PRO_5042975945" description="Secreted protein" evidence="1">
    <location>
        <begin position="24"/>
        <end position="108"/>
    </location>
</feature>
<reference evidence="2 3" key="1">
    <citation type="journal article" date="2023" name="Life. Sci Alliance">
        <title>Evolutionary insights into 3D genome organization and epigenetic landscape of Vigna mungo.</title>
        <authorList>
            <person name="Junaid A."/>
            <person name="Singh B."/>
            <person name="Bhatia S."/>
        </authorList>
    </citation>
    <scope>NUCLEOTIDE SEQUENCE [LARGE SCALE GENOMIC DNA]</scope>
    <source>
        <strain evidence="2">Urdbean</strain>
    </source>
</reference>
<protein>
    <recommendedName>
        <fullName evidence="4">Secreted protein</fullName>
    </recommendedName>
</protein>
<keyword evidence="3" id="KW-1185">Reference proteome</keyword>
<name>A0AAQ3P807_VIGMU</name>
<feature type="non-terminal residue" evidence="2">
    <location>
        <position position="1"/>
    </location>
</feature>
<keyword evidence="1" id="KW-0732">Signal</keyword>
<evidence type="ECO:0000313" key="3">
    <source>
        <dbReference type="Proteomes" id="UP001374535"/>
    </source>
</evidence>
<accession>A0AAQ3P807</accession>
<dbReference type="Proteomes" id="UP001374535">
    <property type="component" value="Chromosome 1"/>
</dbReference>
<evidence type="ECO:0008006" key="4">
    <source>
        <dbReference type="Google" id="ProtNLM"/>
    </source>
</evidence>
<organism evidence="2 3">
    <name type="scientific">Vigna mungo</name>
    <name type="common">Black gram</name>
    <name type="synonym">Phaseolus mungo</name>
    <dbReference type="NCBI Taxonomy" id="3915"/>
    <lineage>
        <taxon>Eukaryota</taxon>
        <taxon>Viridiplantae</taxon>
        <taxon>Streptophyta</taxon>
        <taxon>Embryophyta</taxon>
        <taxon>Tracheophyta</taxon>
        <taxon>Spermatophyta</taxon>
        <taxon>Magnoliopsida</taxon>
        <taxon>eudicotyledons</taxon>
        <taxon>Gunneridae</taxon>
        <taxon>Pentapetalae</taxon>
        <taxon>rosids</taxon>
        <taxon>fabids</taxon>
        <taxon>Fabales</taxon>
        <taxon>Fabaceae</taxon>
        <taxon>Papilionoideae</taxon>
        <taxon>50 kb inversion clade</taxon>
        <taxon>NPAAA clade</taxon>
        <taxon>indigoferoid/millettioid clade</taxon>
        <taxon>Phaseoleae</taxon>
        <taxon>Vigna</taxon>
    </lineage>
</organism>
<dbReference type="EMBL" id="CP144700">
    <property type="protein sequence ID" value="WVZ22994.1"/>
    <property type="molecule type" value="Genomic_DNA"/>
</dbReference>